<name>A0A8H7C1Z9_AGABI</name>
<organism evidence="4 5">
    <name type="scientific">Agaricus bisporus var. burnettii</name>
    <dbReference type="NCBI Taxonomy" id="192524"/>
    <lineage>
        <taxon>Eukaryota</taxon>
        <taxon>Fungi</taxon>
        <taxon>Dikarya</taxon>
        <taxon>Basidiomycota</taxon>
        <taxon>Agaricomycotina</taxon>
        <taxon>Agaricomycetes</taxon>
        <taxon>Agaricomycetidae</taxon>
        <taxon>Agaricales</taxon>
        <taxon>Agaricineae</taxon>
        <taxon>Agaricaceae</taxon>
        <taxon>Agaricus</taxon>
    </lineage>
</organism>
<gene>
    <name evidence="4" type="ORF">Agabi119p4_11269</name>
</gene>
<dbReference type="PANTHER" id="PTHR43433">
    <property type="entry name" value="HYDROLASE, ALPHA/BETA FOLD FAMILY PROTEIN"/>
    <property type="match status" value="1"/>
</dbReference>
<evidence type="ECO:0000313" key="5">
    <source>
        <dbReference type="Proteomes" id="UP000629468"/>
    </source>
</evidence>
<dbReference type="Gene3D" id="3.40.50.1820">
    <property type="entry name" value="alpha/beta hydrolase"/>
    <property type="match status" value="2"/>
</dbReference>
<dbReference type="GO" id="GO:0008233">
    <property type="term" value="F:peptidase activity"/>
    <property type="evidence" value="ECO:0007669"/>
    <property type="project" value="InterPro"/>
</dbReference>
<evidence type="ECO:0000256" key="1">
    <source>
        <dbReference type="ARBA" id="ARBA00010088"/>
    </source>
</evidence>
<evidence type="ECO:0000256" key="2">
    <source>
        <dbReference type="ARBA" id="ARBA00022801"/>
    </source>
</evidence>
<dbReference type="AlphaFoldDB" id="A0A8H7C1Z9"/>
<keyword evidence="2" id="KW-0378">Hydrolase</keyword>
<sequence>MENITASEEGKIDFTYGDDKCQTYYKTFGDVRDRSKRPLIVLHGGPGLIHDYLVIHSDLSSKYGIPVILYDQLGNGRSTHLKEKAPEFWTFELFIAELENVIDYFGIRDGYDILGHSWGGILASEFEVRKQPKGLKHLILGNSLAASSLWNESIGQLLQAFPDDVKEGIVGGMKEPQKYFEALKKLHAVHGCAAKPFPSALMRTLESVFGPDGDPTVASAPIVKDWSIIDRLHLVRPPIFVVNGRKDLSQDFVVKPFFERIQKVKWPLWALNSRRDLMTSDQFLPLIVIGKSSFSIVRITGKTEPNSSSLYVHSLISTTQQQPLVVKKMENITASEEGKIDFTYGNDKFQTYYKTFGDVRDRSKRPLVVLHGGPGFIHDYLVIHSDLSSKYGIPVILYDQLGNGRSTHLKEKPSEFWTFELFIAELENVIDYFGIRDGFDILGHSWGGILASEFEVRKQPKGLKHLILGNSLAAHSLWKESSMQFLEAFPDDVKEGMTGGLKEPQKFFEAFKKLHAVHGCTVKPFPSALMRTFEAAFGPDGDPTVVSSQLVKDWSIIDRLHLVRPPTFVINGRKDLSQDFVVKPFFEKIQKVNYAPQSLEHDYSGAIAKMRKVQSVLL</sequence>
<evidence type="ECO:0000259" key="3">
    <source>
        <dbReference type="Pfam" id="PF00561"/>
    </source>
</evidence>
<comment type="similarity">
    <text evidence="1">Belongs to the peptidase S33 family.</text>
</comment>
<dbReference type="Pfam" id="PF00561">
    <property type="entry name" value="Abhydrolase_1"/>
    <property type="match status" value="2"/>
</dbReference>
<protein>
    <recommendedName>
        <fullName evidence="3">AB hydrolase-1 domain-containing protein</fullName>
    </recommendedName>
</protein>
<dbReference type="PRINTS" id="PR00793">
    <property type="entry name" value="PROAMNOPTASE"/>
</dbReference>
<dbReference type="PANTHER" id="PTHR43433:SF5">
    <property type="entry name" value="AB HYDROLASE-1 DOMAIN-CONTAINING PROTEIN"/>
    <property type="match status" value="1"/>
</dbReference>
<dbReference type="EMBL" id="JABXXO010000015">
    <property type="protein sequence ID" value="KAF7760593.1"/>
    <property type="molecule type" value="Genomic_DNA"/>
</dbReference>
<feature type="domain" description="AB hydrolase-1" evidence="3">
    <location>
        <begin position="38"/>
        <end position="164"/>
    </location>
</feature>
<dbReference type="InterPro" id="IPR002410">
    <property type="entry name" value="Peptidase_S33"/>
</dbReference>
<feature type="domain" description="AB hydrolase-1" evidence="3">
    <location>
        <begin position="366"/>
        <end position="576"/>
    </location>
</feature>
<dbReference type="InterPro" id="IPR029058">
    <property type="entry name" value="AB_hydrolase_fold"/>
</dbReference>
<reference evidence="4 5" key="1">
    <citation type="journal article" name="Sci. Rep.">
        <title>Telomere-to-telomere assembled and centromere annotated genomes of the two main subspecies of the button mushroom Agaricus bisporus reveal especially polymorphic chromosome ends.</title>
        <authorList>
            <person name="Sonnenberg A.S.M."/>
            <person name="Sedaghat-Telgerd N."/>
            <person name="Lavrijssen B."/>
            <person name="Ohm R.A."/>
            <person name="Hendrickx P.M."/>
            <person name="Scholtmeijer K."/>
            <person name="Baars J.J.P."/>
            <person name="van Peer A."/>
        </authorList>
    </citation>
    <scope>NUCLEOTIDE SEQUENCE [LARGE SCALE GENOMIC DNA]</scope>
    <source>
        <strain evidence="4 5">H119_p4</strain>
    </source>
</reference>
<dbReference type="InterPro" id="IPR050471">
    <property type="entry name" value="AB_hydrolase"/>
</dbReference>
<proteinExistence type="inferred from homology"/>
<evidence type="ECO:0000313" key="4">
    <source>
        <dbReference type="EMBL" id="KAF7760593.1"/>
    </source>
</evidence>
<dbReference type="GO" id="GO:0006508">
    <property type="term" value="P:proteolysis"/>
    <property type="evidence" value="ECO:0007669"/>
    <property type="project" value="InterPro"/>
</dbReference>
<dbReference type="Proteomes" id="UP000629468">
    <property type="component" value="Unassembled WGS sequence"/>
</dbReference>
<dbReference type="SUPFAM" id="SSF53474">
    <property type="entry name" value="alpha/beta-Hydrolases"/>
    <property type="match status" value="2"/>
</dbReference>
<accession>A0A8H7C1Z9</accession>
<comment type="caution">
    <text evidence="4">The sequence shown here is derived from an EMBL/GenBank/DDBJ whole genome shotgun (WGS) entry which is preliminary data.</text>
</comment>
<dbReference type="InterPro" id="IPR000073">
    <property type="entry name" value="AB_hydrolase_1"/>
</dbReference>